<dbReference type="Proteomes" id="UP000037179">
    <property type="component" value="Unassembled WGS sequence"/>
</dbReference>
<feature type="compositionally biased region" description="Low complexity" evidence="2">
    <location>
        <begin position="1"/>
        <end position="10"/>
    </location>
</feature>
<reference evidence="4 7" key="3">
    <citation type="submission" date="2016-10" db="EMBL/GenBank/DDBJ databases">
        <title>Genome sequence of Nocardia seriolae strain EM150506, isolated from Anguila japonica.</title>
        <authorList>
            <person name="Han H.-J."/>
        </authorList>
    </citation>
    <scope>NUCLEOTIDE SEQUENCE [LARGE SCALE GENOMIC DNA]</scope>
    <source>
        <strain evidence="4 7">EM150506</strain>
    </source>
</reference>
<dbReference type="EMBL" id="BBYQ01000021">
    <property type="protein sequence ID" value="GAP27617.1"/>
    <property type="molecule type" value="Genomic_DNA"/>
</dbReference>
<evidence type="ECO:0000313" key="7">
    <source>
        <dbReference type="Proteomes" id="UP000180166"/>
    </source>
</evidence>
<evidence type="ECO:0000256" key="2">
    <source>
        <dbReference type="SAM" id="MobiDB-lite"/>
    </source>
</evidence>
<feature type="compositionally biased region" description="Low complexity" evidence="2">
    <location>
        <begin position="179"/>
        <end position="191"/>
    </location>
</feature>
<dbReference type="AlphaFoldDB" id="A0ABC9YQ60"/>
<dbReference type="Proteomes" id="UP000180166">
    <property type="component" value="Chromosome"/>
</dbReference>
<dbReference type="KEGG" id="nsr:NS506_03348"/>
<feature type="region of interest" description="Disordered" evidence="2">
    <location>
        <begin position="1"/>
        <end position="54"/>
    </location>
</feature>
<evidence type="ECO:0000256" key="3">
    <source>
        <dbReference type="SAM" id="Phobius"/>
    </source>
</evidence>
<evidence type="ECO:0000256" key="1">
    <source>
        <dbReference type="SAM" id="Coils"/>
    </source>
</evidence>
<name>A0ABC9YQ60_9NOCA</name>
<dbReference type="RefSeq" id="WP_063876855.1">
    <property type="nucleotide sequence ID" value="NZ_AP028459.1"/>
</dbReference>
<reference evidence="5 6" key="2">
    <citation type="journal article" date="2016" name="Genome Announc.">
        <title>Draft Genome Sequence of Erythromycin- and Oxytetracycline-Sensitive Nocardia seriolae Strain U-1 (NBRC 110359).</title>
        <authorList>
            <person name="Imajoh M."/>
            <person name="Sukeda M."/>
            <person name="Shimizu M."/>
            <person name="Yamane J."/>
            <person name="Ohnishi K."/>
            <person name="Oshima S."/>
        </authorList>
    </citation>
    <scope>NUCLEOTIDE SEQUENCE [LARGE SCALE GENOMIC DNA]</scope>
    <source>
        <strain evidence="5 6">U-1</strain>
    </source>
</reference>
<feature type="compositionally biased region" description="Pro residues" evidence="2">
    <location>
        <begin position="192"/>
        <end position="201"/>
    </location>
</feature>
<accession>A0ABC9YQ60</accession>
<proteinExistence type="predicted"/>
<keyword evidence="1" id="KW-0175">Coiled coil</keyword>
<organism evidence="5 6">
    <name type="scientific">Nocardia seriolae</name>
    <dbReference type="NCBI Taxonomy" id="37332"/>
    <lineage>
        <taxon>Bacteria</taxon>
        <taxon>Bacillati</taxon>
        <taxon>Actinomycetota</taxon>
        <taxon>Actinomycetes</taxon>
        <taxon>Mycobacteriales</taxon>
        <taxon>Nocardiaceae</taxon>
        <taxon>Nocardia</taxon>
    </lineage>
</organism>
<feature type="transmembrane region" description="Helical" evidence="3">
    <location>
        <begin position="60"/>
        <end position="80"/>
    </location>
</feature>
<sequence>MTIQKQAAGRGARRVQAAERVKSGAAKRAYARRRNRAGGAAEVPGMRRGRRSDAMPRGRMSFVATIIALLGCGLALTLLLTTRATEDSYQLGDQRRANQKLSDERDALQREVAAADSAPELAQRAAELGMIPAKDPARLVIGPDGQVTVIGNPQPAQGTPAPPLNTTPPAAAQPPKPGQPQADRVVPVTTTPAPPAAPTTTPPTSANPAPAVQAPQNPQVQANGAPR</sequence>
<feature type="compositionally biased region" description="Low complexity" evidence="2">
    <location>
        <begin position="202"/>
        <end position="227"/>
    </location>
</feature>
<keyword evidence="3" id="KW-0812">Transmembrane</keyword>
<dbReference type="GeneID" id="93373981"/>
<keyword evidence="3" id="KW-0472">Membrane</keyword>
<evidence type="ECO:0000313" key="4">
    <source>
        <dbReference type="EMBL" id="APA97400.1"/>
    </source>
</evidence>
<evidence type="ECO:0000313" key="6">
    <source>
        <dbReference type="Proteomes" id="UP000037179"/>
    </source>
</evidence>
<gene>
    <name evidence="4" type="ORF">NS506_03348</name>
    <name evidence="5" type="ORF">NSK11_contig00021-0040</name>
</gene>
<feature type="coiled-coil region" evidence="1">
    <location>
        <begin position="91"/>
        <end position="118"/>
    </location>
</feature>
<protein>
    <submittedName>
        <fullName evidence="4">Vegetative cell wall protein gp1</fullName>
    </submittedName>
</protein>
<feature type="compositionally biased region" description="Pro residues" evidence="2">
    <location>
        <begin position="160"/>
        <end position="178"/>
    </location>
</feature>
<feature type="region of interest" description="Disordered" evidence="2">
    <location>
        <begin position="144"/>
        <end position="227"/>
    </location>
</feature>
<keyword evidence="3" id="KW-1133">Transmembrane helix</keyword>
<dbReference type="EMBL" id="CP017839">
    <property type="protein sequence ID" value="APA97400.1"/>
    <property type="molecule type" value="Genomic_DNA"/>
</dbReference>
<reference evidence="6" key="1">
    <citation type="submission" date="2015-07" db="EMBL/GenBank/DDBJ databases">
        <title>Nocardia seriolae U-1 whole genome shotgun sequence.</title>
        <authorList>
            <person name="Imajoh M."/>
            <person name="Fukumoto Y."/>
            <person name="Sukeda M."/>
            <person name="Yamane J."/>
            <person name="Yamasaki K."/>
            <person name="Shimizu M."/>
            <person name="Ohnishi K."/>
            <person name="Oshima S."/>
        </authorList>
    </citation>
    <scope>NUCLEOTIDE SEQUENCE [LARGE SCALE GENOMIC DNA]</scope>
    <source>
        <strain evidence="6">U-1</strain>
    </source>
</reference>
<keyword evidence="6" id="KW-1185">Reference proteome</keyword>
<evidence type="ECO:0000313" key="5">
    <source>
        <dbReference type="EMBL" id="GAP27617.1"/>
    </source>
</evidence>